<gene>
    <name evidence="1" type="ORF">CHC_T00003147001</name>
</gene>
<dbReference type="RefSeq" id="XP_005714269.1">
    <property type="nucleotide sequence ID" value="XM_005714212.1"/>
</dbReference>
<accession>R7QAG1</accession>
<organism evidence="1 2">
    <name type="scientific">Chondrus crispus</name>
    <name type="common">Carrageen Irish moss</name>
    <name type="synonym">Polymorpha crispa</name>
    <dbReference type="NCBI Taxonomy" id="2769"/>
    <lineage>
        <taxon>Eukaryota</taxon>
        <taxon>Rhodophyta</taxon>
        <taxon>Florideophyceae</taxon>
        <taxon>Rhodymeniophycidae</taxon>
        <taxon>Gigartinales</taxon>
        <taxon>Gigartinaceae</taxon>
        <taxon>Chondrus</taxon>
    </lineage>
</organism>
<sequence length="57" mass="6385">MRLARKVPVTRCCLCVPSYGTASARHFCYHKRLAVLLVTAQCAEHTCAQHTWHSTLG</sequence>
<dbReference type="Proteomes" id="UP000012073">
    <property type="component" value="Unassembled WGS sequence"/>
</dbReference>
<dbReference type="EMBL" id="HG001693">
    <property type="protein sequence ID" value="CDF34450.1"/>
    <property type="molecule type" value="Genomic_DNA"/>
</dbReference>
<dbReference type="Gramene" id="CDF34450">
    <property type="protein sequence ID" value="CDF34450"/>
    <property type="gene ID" value="CHC_T00003147001"/>
</dbReference>
<reference evidence="2" key="1">
    <citation type="journal article" date="2013" name="Proc. Natl. Acad. Sci. U.S.A.">
        <title>Genome structure and metabolic features in the red seaweed Chondrus crispus shed light on evolution of the Archaeplastida.</title>
        <authorList>
            <person name="Collen J."/>
            <person name="Porcel B."/>
            <person name="Carre W."/>
            <person name="Ball S.G."/>
            <person name="Chaparro C."/>
            <person name="Tonon T."/>
            <person name="Barbeyron T."/>
            <person name="Michel G."/>
            <person name="Noel B."/>
            <person name="Valentin K."/>
            <person name="Elias M."/>
            <person name="Artiguenave F."/>
            <person name="Arun A."/>
            <person name="Aury J.M."/>
            <person name="Barbosa-Neto J.F."/>
            <person name="Bothwell J.H."/>
            <person name="Bouget F.Y."/>
            <person name="Brillet L."/>
            <person name="Cabello-Hurtado F."/>
            <person name="Capella-Gutierrez S."/>
            <person name="Charrier B."/>
            <person name="Cladiere L."/>
            <person name="Cock J.M."/>
            <person name="Coelho S.M."/>
            <person name="Colleoni C."/>
            <person name="Czjzek M."/>
            <person name="Da Silva C."/>
            <person name="Delage L."/>
            <person name="Denoeud F."/>
            <person name="Deschamps P."/>
            <person name="Dittami S.M."/>
            <person name="Gabaldon T."/>
            <person name="Gachon C.M."/>
            <person name="Groisillier A."/>
            <person name="Herve C."/>
            <person name="Jabbari K."/>
            <person name="Katinka M."/>
            <person name="Kloareg B."/>
            <person name="Kowalczyk N."/>
            <person name="Labadie K."/>
            <person name="Leblanc C."/>
            <person name="Lopez P.J."/>
            <person name="McLachlan D.H."/>
            <person name="Meslet-Cladiere L."/>
            <person name="Moustafa A."/>
            <person name="Nehr Z."/>
            <person name="Nyvall Collen P."/>
            <person name="Panaud O."/>
            <person name="Partensky F."/>
            <person name="Poulain J."/>
            <person name="Rensing S.A."/>
            <person name="Rousvoal S."/>
            <person name="Samson G."/>
            <person name="Symeonidi A."/>
            <person name="Weissenbach J."/>
            <person name="Zambounis A."/>
            <person name="Wincker P."/>
            <person name="Boyen C."/>
        </authorList>
    </citation>
    <scope>NUCLEOTIDE SEQUENCE [LARGE SCALE GENOMIC DNA]</scope>
    <source>
        <strain evidence="2">cv. Stackhouse</strain>
    </source>
</reference>
<keyword evidence="2" id="KW-1185">Reference proteome</keyword>
<evidence type="ECO:0000313" key="1">
    <source>
        <dbReference type="EMBL" id="CDF34450.1"/>
    </source>
</evidence>
<dbReference type="GeneID" id="17321983"/>
<dbReference type="AlphaFoldDB" id="R7QAG1"/>
<name>R7QAG1_CHOCR</name>
<evidence type="ECO:0000313" key="2">
    <source>
        <dbReference type="Proteomes" id="UP000012073"/>
    </source>
</evidence>
<protein>
    <submittedName>
        <fullName evidence="1">Uncharacterized protein</fullName>
    </submittedName>
</protein>
<proteinExistence type="predicted"/>
<dbReference type="KEGG" id="ccp:CHC_T00003147001"/>